<evidence type="ECO:0000256" key="2">
    <source>
        <dbReference type="ARBA" id="ARBA00022729"/>
    </source>
</evidence>
<dbReference type="InterPro" id="IPR007428">
    <property type="entry name" value="MlaA"/>
</dbReference>
<accession>A0A1X0ZEN9</accession>
<reference evidence="3 4" key="1">
    <citation type="submission" date="2019-12" db="EMBL/GenBank/DDBJ databases">
        <authorList>
            <person name="Woiski C."/>
        </authorList>
    </citation>
    <scope>NUCLEOTIDE SEQUENCE [LARGE SCALE GENOMIC DNA]</scope>
    <source>
        <strain evidence="3 4">BOE100</strain>
    </source>
</reference>
<dbReference type="Proteomes" id="UP000442695">
    <property type="component" value="Unassembled WGS sequence"/>
</dbReference>
<gene>
    <name evidence="3" type="ORF">GN299_11320</name>
</gene>
<dbReference type="GO" id="GO:0120010">
    <property type="term" value="P:intermembrane phospholipid transfer"/>
    <property type="evidence" value="ECO:0007669"/>
    <property type="project" value="TreeGrafter"/>
</dbReference>
<sequence length="260" mass="27559">MSRSSSNSRTARSAALVLSLLAAGACSQRAHASSACGNLAYQVSDPLEPANRAVFAFNRTLDDYLLAPVARGYGMLPGFARQAVHNFANNFGEPKVFVNDLLQGNGERAMTSLTRFIFNTTLGVAGVVDVAGKMGLSQHRSDFGQTFGVWGIANGPTVELPLLGTHNLRDATGSVLSLAVDPFGDNSDTVDTLSTVATAGHVVDSRAAALPLTAWLQTWPDYYLALRDYTAQQRNNLVAEGKAGKPGTWQANCSQVTGHE</sequence>
<dbReference type="GO" id="GO:0016020">
    <property type="term" value="C:membrane"/>
    <property type="evidence" value="ECO:0007669"/>
    <property type="project" value="InterPro"/>
</dbReference>
<dbReference type="Pfam" id="PF04333">
    <property type="entry name" value="MlaA"/>
    <property type="match status" value="1"/>
</dbReference>
<comment type="similarity">
    <text evidence="1">Belongs to the MlaA family.</text>
</comment>
<comment type="caution">
    <text evidence="3">The sequence shown here is derived from an EMBL/GenBank/DDBJ whole genome shotgun (WGS) entry which is preliminary data.</text>
</comment>
<dbReference type="PROSITE" id="PS51257">
    <property type="entry name" value="PROKAR_LIPOPROTEIN"/>
    <property type="match status" value="1"/>
</dbReference>
<keyword evidence="2" id="KW-0732">Signal</keyword>
<keyword evidence="3" id="KW-0449">Lipoprotein</keyword>
<dbReference type="PANTHER" id="PTHR30035">
    <property type="entry name" value="LIPOPROTEIN VACJ-RELATED"/>
    <property type="match status" value="1"/>
</dbReference>
<dbReference type="EMBL" id="WOWR01000011">
    <property type="protein sequence ID" value="KAF0254811.1"/>
    <property type="molecule type" value="Genomic_DNA"/>
</dbReference>
<evidence type="ECO:0000313" key="3">
    <source>
        <dbReference type="EMBL" id="KAF0254811.1"/>
    </source>
</evidence>
<protein>
    <submittedName>
        <fullName evidence="3">VacJ family lipoprotein</fullName>
    </submittedName>
</protein>
<evidence type="ECO:0000256" key="1">
    <source>
        <dbReference type="ARBA" id="ARBA00010634"/>
    </source>
</evidence>
<dbReference type="PRINTS" id="PR01805">
    <property type="entry name" value="VACJLIPOPROT"/>
</dbReference>
<proteinExistence type="inferred from homology"/>
<organism evidence="3 4">
    <name type="scientific">Pseudomonas putida</name>
    <name type="common">Arthrobacter siderocapsulatus</name>
    <dbReference type="NCBI Taxonomy" id="303"/>
    <lineage>
        <taxon>Bacteria</taxon>
        <taxon>Pseudomonadati</taxon>
        <taxon>Pseudomonadota</taxon>
        <taxon>Gammaproteobacteria</taxon>
        <taxon>Pseudomonadales</taxon>
        <taxon>Pseudomonadaceae</taxon>
        <taxon>Pseudomonas</taxon>
    </lineage>
</organism>
<dbReference type="PANTHER" id="PTHR30035:SF3">
    <property type="entry name" value="INTERMEMBRANE PHOSPHOLIPID TRANSPORT SYSTEM LIPOPROTEIN MLAA"/>
    <property type="match status" value="1"/>
</dbReference>
<evidence type="ECO:0000313" key="4">
    <source>
        <dbReference type="Proteomes" id="UP000442695"/>
    </source>
</evidence>
<name>A0A1X0ZEN9_PSEPU</name>
<dbReference type="RefSeq" id="WP_084966774.1">
    <property type="nucleotide sequence ID" value="NZ_NBWB01000012.1"/>
</dbReference>
<dbReference type="AlphaFoldDB" id="A0A1X0ZEN9"/>